<dbReference type="AlphaFoldDB" id="A0AAV7TDT1"/>
<feature type="compositionally biased region" description="Basic residues" evidence="1">
    <location>
        <begin position="42"/>
        <end position="51"/>
    </location>
</feature>
<organism evidence="2 3">
    <name type="scientific">Pleurodeles waltl</name>
    <name type="common">Iberian ribbed newt</name>
    <dbReference type="NCBI Taxonomy" id="8319"/>
    <lineage>
        <taxon>Eukaryota</taxon>
        <taxon>Metazoa</taxon>
        <taxon>Chordata</taxon>
        <taxon>Craniata</taxon>
        <taxon>Vertebrata</taxon>
        <taxon>Euteleostomi</taxon>
        <taxon>Amphibia</taxon>
        <taxon>Batrachia</taxon>
        <taxon>Caudata</taxon>
        <taxon>Salamandroidea</taxon>
        <taxon>Salamandridae</taxon>
        <taxon>Pleurodelinae</taxon>
        <taxon>Pleurodeles</taxon>
    </lineage>
</organism>
<feature type="compositionally biased region" description="Basic and acidic residues" evidence="1">
    <location>
        <begin position="17"/>
        <end position="41"/>
    </location>
</feature>
<protein>
    <submittedName>
        <fullName evidence="2">Uncharacterized protein</fullName>
    </submittedName>
</protein>
<dbReference type="Proteomes" id="UP001066276">
    <property type="component" value="Chromosome 4_1"/>
</dbReference>
<feature type="region of interest" description="Disordered" evidence="1">
    <location>
        <begin position="1"/>
        <end position="103"/>
    </location>
</feature>
<keyword evidence="3" id="KW-1185">Reference proteome</keyword>
<comment type="caution">
    <text evidence="2">The sequence shown here is derived from an EMBL/GenBank/DDBJ whole genome shotgun (WGS) entry which is preliminary data.</text>
</comment>
<accession>A0AAV7TDT1</accession>
<feature type="compositionally biased region" description="Basic and acidic residues" evidence="1">
    <location>
        <begin position="82"/>
        <end position="92"/>
    </location>
</feature>
<name>A0AAV7TDT1_PLEWA</name>
<reference evidence="2" key="1">
    <citation type="journal article" date="2022" name="bioRxiv">
        <title>Sequencing and chromosome-scale assembly of the giantPleurodeles waltlgenome.</title>
        <authorList>
            <person name="Brown T."/>
            <person name="Elewa A."/>
            <person name="Iarovenko S."/>
            <person name="Subramanian E."/>
            <person name="Araus A.J."/>
            <person name="Petzold A."/>
            <person name="Susuki M."/>
            <person name="Suzuki K.-i.T."/>
            <person name="Hayashi T."/>
            <person name="Toyoda A."/>
            <person name="Oliveira C."/>
            <person name="Osipova E."/>
            <person name="Leigh N.D."/>
            <person name="Simon A."/>
            <person name="Yun M.H."/>
        </authorList>
    </citation>
    <scope>NUCLEOTIDE SEQUENCE</scope>
    <source>
        <strain evidence="2">20211129_DDA</strain>
        <tissue evidence="2">Liver</tissue>
    </source>
</reference>
<evidence type="ECO:0000256" key="1">
    <source>
        <dbReference type="SAM" id="MobiDB-lite"/>
    </source>
</evidence>
<dbReference type="EMBL" id="JANPWB010000007">
    <property type="protein sequence ID" value="KAJ1174159.1"/>
    <property type="molecule type" value="Genomic_DNA"/>
</dbReference>
<sequence>MAAREDARLKAGRQRRTREPHDIGTKRTGETKWQPSEDARLKAGRQRRTRQPHNIGTVRSHWNTGAAPGTCTGPEAAIRTSGKGDQRKELRWRAKPGGDAGTT</sequence>
<evidence type="ECO:0000313" key="2">
    <source>
        <dbReference type="EMBL" id="KAJ1174159.1"/>
    </source>
</evidence>
<gene>
    <name evidence="2" type="ORF">NDU88_005982</name>
</gene>
<evidence type="ECO:0000313" key="3">
    <source>
        <dbReference type="Proteomes" id="UP001066276"/>
    </source>
</evidence>
<proteinExistence type="predicted"/>